<feature type="domain" description="Rhodopsin" evidence="7">
    <location>
        <begin position="54"/>
        <end position="266"/>
    </location>
</feature>
<evidence type="ECO:0000256" key="2">
    <source>
        <dbReference type="ARBA" id="ARBA00022692"/>
    </source>
</evidence>
<reference evidence="8" key="1">
    <citation type="submission" date="2023-02" db="EMBL/GenBank/DDBJ databases">
        <authorList>
            <person name="Palmer J.M."/>
        </authorList>
    </citation>
    <scope>NUCLEOTIDE SEQUENCE</scope>
    <source>
        <strain evidence="8">FW57</strain>
    </source>
</reference>
<comment type="similarity">
    <text evidence="5">Belongs to the SAT4 family.</text>
</comment>
<dbReference type="InterPro" id="IPR052337">
    <property type="entry name" value="SAT4-like"/>
</dbReference>
<dbReference type="EMBL" id="JAHCVI010000006">
    <property type="protein sequence ID" value="KAG7284460.1"/>
    <property type="molecule type" value="Genomic_DNA"/>
</dbReference>
<protein>
    <recommendedName>
        <fullName evidence="7">Rhodopsin domain-containing protein</fullName>
    </recommendedName>
</protein>
<comment type="subcellular location">
    <subcellularLocation>
        <location evidence="1">Membrane</location>
        <topology evidence="1">Multi-pass membrane protein</topology>
    </subcellularLocation>
</comment>
<feature type="transmembrane region" description="Helical" evidence="6">
    <location>
        <begin position="242"/>
        <end position="265"/>
    </location>
</feature>
<name>A0AAD4HVM1_9PEZI</name>
<dbReference type="PANTHER" id="PTHR33048">
    <property type="entry name" value="PTH11-LIKE INTEGRAL MEMBRANE PROTEIN (AFU_ORTHOLOGUE AFUA_5G11245)"/>
    <property type="match status" value="1"/>
</dbReference>
<evidence type="ECO:0000256" key="5">
    <source>
        <dbReference type="ARBA" id="ARBA00038359"/>
    </source>
</evidence>
<sequence>MSDPYGSPLELTPEELAALPHDNSAPKLLASIWALAGIATVFLCLRIFFTYWKVCMMIVTAVLTYMTTLGFGTHIWDISLSNQEKLMLPTNIVATFSIVASVWCKTSFGFTLLHVTEGWVKKATWFCIISMNIAVFLSALFVWINCTPIQKTWNYYMEGTCWDPMLTLRYNTFATLYSALTDIALALLPWKFLWSLQMKRSEKIGVGLAMSMGVCAGITAIVKATKLPTILSSDITEAIPVWVWSCAEVCTSIIAASIPMLRVLVRDAKSSHQSHSGYYNNEAGITGNSTRFVTITSGPAPVNSDVELHKLGDDRSDRSILGNNPQALQGKDGIVQVTDISVKYDDGAGSSER</sequence>
<evidence type="ECO:0000256" key="6">
    <source>
        <dbReference type="SAM" id="Phobius"/>
    </source>
</evidence>
<feature type="transmembrane region" description="Helical" evidence="6">
    <location>
        <begin position="125"/>
        <end position="144"/>
    </location>
</feature>
<feature type="transmembrane region" description="Helical" evidence="6">
    <location>
        <begin position="204"/>
        <end position="222"/>
    </location>
</feature>
<dbReference type="GO" id="GO:0016020">
    <property type="term" value="C:membrane"/>
    <property type="evidence" value="ECO:0007669"/>
    <property type="project" value="UniProtKB-SubCell"/>
</dbReference>
<evidence type="ECO:0000313" key="9">
    <source>
        <dbReference type="Proteomes" id="UP001197093"/>
    </source>
</evidence>
<keyword evidence="2 6" id="KW-0812">Transmembrane</keyword>
<feature type="transmembrane region" description="Helical" evidence="6">
    <location>
        <begin position="88"/>
        <end position="113"/>
    </location>
</feature>
<dbReference type="AlphaFoldDB" id="A0AAD4HVM1"/>
<feature type="transmembrane region" description="Helical" evidence="6">
    <location>
        <begin position="56"/>
        <end position="76"/>
    </location>
</feature>
<evidence type="ECO:0000259" key="7">
    <source>
        <dbReference type="Pfam" id="PF20684"/>
    </source>
</evidence>
<accession>A0AAD4HVM1</accession>
<keyword evidence="4 6" id="KW-0472">Membrane</keyword>
<evidence type="ECO:0000256" key="3">
    <source>
        <dbReference type="ARBA" id="ARBA00022989"/>
    </source>
</evidence>
<organism evidence="8 9">
    <name type="scientific">Staphylotrichum longicolle</name>
    <dbReference type="NCBI Taxonomy" id="669026"/>
    <lineage>
        <taxon>Eukaryota</taxon>
        <taxon>Fungi</taxon>
        <taxon>Dikarya</taxon>
        <taxon>Ascomycota</taxon>
        <taxon>Pezizomycotina</taxon>
        <taxon>Sordariomycetes</taxon>
        <taxon>Sordariomycetidae</taxon>
        <taxon>Sordariales</taxon>
        <taxon>Chaetomiaceae</taxon>
        <taxon>Staphylotrichum</taxon>
    </lineage>
</organism>
<dbReference type="Pfam" id="PF20684">
    <property type="entry name" value="Fung_rhodopsin"/>
    <property type="match status" value="1"/>
</dbReference>
<proteinExistence type="inferred from homology"/>
<evidence type="ECO:0000256" key="1">
    <source>
        <dbReference type="ARBA" id="ARBA00004141"/>
    </source>
</evidence>
<dbReference type="PANTHER" id="PTHR33048:SF42">
    <property type="entry name" value="INTEGRAL MEMBRANE PROTEIN"/>
    <property type="match status" value="1"/>
</dbReference>
<keyword evidence="9" id="KW-1185">Reference proteome</keyword>
<evidence type="ECO:0000313" key="8">
    <source>
        <dbReference type="EMBL" id="KAG7284460.1"/>
    </source>
</evidence>
<gene>
    <name evidence="8" type="ORF">NEMBOFW57_010833</name>
</gene>
<comment type="caution">
    <text evidence="8">The sequence shown here is derived from an EMBL/GenBank/DDBJ whole genome shotgun (WGS) entry which is preliminary data.</text>
</comment>
<keyword evidence="3 6" id="KW-1133">Transmembrane helix</keyword>
<feature type="transmembrane region" description="Helical" evidence="6">
    <location>
        <begin position="172"/>
        <end position="192"/>
    </location>
</feature>
<evidence type="ECO:0000256" key="4">
    <source>
        <dbReference type="ARBA" id="ARBA00023136"/>
    </source>
</evidence>
<feature type="transmembrane region" description="Helical" evidence="6">
    <location>
        <begin position="28"/>
        <end position="49"/>
    </location>
</feature>
<dbReference type="Proteomes" id="UP001197093">
    <property type="component" value="Unassembled WGS sequence"/>
</dbReference>
<dbReference type="InterPro" id="IPR049326">
    <property type="entry name" value="Rhodopsin_dom_fungi"/>
</dbReference>